<gene>
    <name evidence="1" type="ORF">CCMSSC00406_0006647</name>
</gene>
<sequence length="295" mass="33730">MNRLSPSNVLPAQVFAFVRPLMLGSFSTPFISTSSPSSPADSTLKKETLLHLVRCMCGRKEAPTRKRLVDRKMDRWYVASAKLVKYQTLTRCEGIRWGPSRVRDGFLFYHEKETRHTDAENIYGATPISQMRHEPSRGLIKQTYSVYVDTTSGRKKWHLIAYFTEESLEYLRTVNDLPHLASLLVPQGRYKSARTAKGRIRDQVEDDYTPSSGSQLPPINSPISDTQENIFTDARRPSLPHPRNEYPRVVSERQSPPTPSTPKDLAPLAYLENIAPRPRHPVDEKLLMMFIPNLH</sequence>
<keyword evidence="2" id="KW-1185">Reference proteome</keyword>
<name>A0ACB7IQA1_PLECO</name>
<protein>
    <submittedName>
        <fullName evidence="1">Uncharacterized protein</fullName>
    </submittedName>
</protein>
<evidence type="ECO:0000313" key="1">
    <source>
        <dbReference type="EMBL" id="KAG9220382.1"/>
    </source>
</evidence>
<evidence type="ECO:0000313" key="2">
    <source>
        <dbReference type="Proteomes" id="UP000824881"/>
    </source>
</evidence>
<organism evidence="1 2">
    <name type="scientific">Pleurotus cornucopiae</name>
    <name type="common">Cornucopia mushroom</name>
    <dbReference type="NCBI Taxonomy" id="5321"/>
    <lineage>
        <taxon>Eukaryota</taxon>
        <taxon>Fungi</taxon>
        <taxon>Dikarya</taxon>
        <taxon>Basidiomycota</taxon>
        <taxon>Agaricomycotina</taxon>
        <taxon>Agaricomycetes</taxon>
        <taxon>Agaricomycetidae</taxon>
        <taxon>Agaricales</taxon>
        <taxon>Pleurotineae</taxon>
        <taxon>Pleurotaceae</taxon>
        <taxon>Pleurotus</taxon>
    </lineage>
</organism>
<accession>A0ACB7IQA1</accession>
<proteinExistence type="predicted"/>
<comment type="caution">
    <text evidence="1">The sequence shown here is derived from an EMBL/GenBank/DDBJ whole genome shotgun (WGS) entry which is preliminary data.</text>
</comment>
<dbReference type="EMBL" id="WQMT02000007">
    <property type="protein sequence ID" value="KAG9220382.1"/>
    <property type="molecule type" value="Genomic_DNA"/>
</dbReference>
<reference evidence="1 2" key="1">
    <citation type="journal article" date="2021" name="Appl. Environ. Microbiol.">
        <title>Genetic linkage and physical mapping for an oyster mushroom Pleurotus cornucopiae and QTL analysis for the trait cap color.</title>
        <authorList>
            <person name="Zhang Y."/>
            <person name="Gao W."/>
            <person name="Sonnenberg A."/>
            <person name="Chen Q."/>
            <person name="Zhang J."/>
            <person name="Huang C."/>
        </authorList>
    </citation>
    <scope>NUCLEOTIDE SEQUENCE [LARGE SCALE GENOMIC DNA]</scope>
    <source>
        <strain evidence="1">CCMSSC00406</strain>
    </source>
</reference>
<dbReference type="Proteomes" id="UP000824881">
    <property type="component" value="Unassembled WGS sequence"/>
</dbReference>